<evidence type="ECO:0000313" key="3">
    <source>
        <dbReference type="Proteomes" id="UP001231451"/>
    </source>
</evidence>
<dbReference type="Proteomes" id="UP001231451">
    <property type="component" value="Unassembled WGS sequence"/>
</dbReference>
<protein>
    <submittedName>
        <fullName evidence="2">Uncharacterized protein</fullName>
    </submittedName>
</protein>
<organism evidence="2 3">
    <name type="scientific">Lacticaseibacillus paracasei</name>
    <name type="common">Lactobacillus paracasei</name>
    <dbReference type="NCBI Taxonomy" id="1597"/>
    <lineage>
        <taxon>Bacteria</taxon>
        <taxon>Bacillati</taxon>
        <taxon>Bacillota</taxon>
        <taxon>Bacilli</taxon>
        <taxon>Lactobacillales</taxon>
        <taxon>Lactobacillaceae</taxon>
        <taxon>Lacticaseibacillus</taxon>
    </lineage>
</organism>
<evidence type="ECO:0000313" key="2">
    <source>
        <dbReference type="EMBL" id="MDM7453715.1"/>
    </source>
</evidence>
<gene>
    <name evidence="2" type="ORF">QUF16_05030</name>
</gene>
<proteinExistence type="predicted"/>
<reference evidence="2" key="1">
    <citation type="submission" date="2023-06" db="EMBL/GenBank/DDBJ databases">
        <title>Draft Genome Sequences of lactic acid bacteria strains isolated from fermented milk products.</title>
        <authorList>
            <person name="Elcheninov A.G."/>
            <person name="Klyukina A."/>
            <person name="Zayulina K.S."/>
            <person name="Gavirova L.A."/>
            <person name="Shcherbakova P.A."/>
            <person name="Shestakov A.I."/>
            <person name="Kublanov I.V."/>
            <person name="Kochetkova T.V."/>
        </authorList>
    </citation>
    <scope>NUCLEOTIDE SEQUENCE</scope>
    <source>
        <strain evidence="2">TOM.1374</strain>
    </source>
</reference>
<sequence length="218" mass="24731">MKKYGLVLILVLGLSPFFCKANFVHAQNFQKPIVEIMAEFQSKPKIVRTIQSVPIHVAAIRNFISKNETPVSSLDVMRSVYPGTPLSDLSSRTASFDDALTYFDHQKIKYTKTNGIPNYRIIVDELRAKRPILLKLKANTPYWPESESAILLYGIQVFPLPDGKANILYICRSLNHADQVTYSGGENNFNLLANEKQQDPTIQNIVYSWKATVYGFKK</sequence>
<dbReference type="Gene3D" id="3.90.70.10">
    <property type="entry name" value="Cysteine proteinases"/>
    <property type="match status" value="1"/>
</dbReference>
<dbReference type="KEGG" id="lcz:LCAZH_0540"/>
<keyword evidence="1" id="KW-0732">Signal</keyword>
<comment type="caution">
    <text evidence="2">The sequence shown here is derived from an EMBL/GenBank/DDBJ whole genome shotgun (WGS) entry which is preliminary data.</text>
</comment>
<evidence type="ECO:0000256" key="1">
    <source>
        <dbReference type="SAM" id="SignalP"/>
    </source>
</evidence>
<name>A0AAP4N6U3_LACPA</name>
<accession>A0AAP4N6U3</accession>
<dbReference type="KEGG" id="lcl:LOCK919_0711"/>
<feature type="chain" id="PRO_5043029086" evidence="1">
    <location>
        <begin position="22"/>
        <end position="218"/>
    </location>
</feature>
<dbReference type="AlphaFoldDB" id="A0AAP4N6U3"/>
<dbReference type="RefSeq" id="WP_013245477.1">
    <property type="nucleotide sequence ID" value="NC_014334.2"/>
</dbReference>
<feature type="signal peptide" evidence="1">
    <location>
        <begin position="1"/>
        <end position="21"/>
    </location>
</feature>
<dbReference type="EMBL" id="JAUCBG010000003">
    <property type="protein sequence ID" value="MDM7453715.1"/>
    <property type="molecule type" value="Genomic_DNA"/>
</dbReference>